<dbReference type="Gene3D" id="3.30.420.40">
    <property type="match status" value="2"/>
</dbReference>
<dbReference type="SUPFAM" id="SSF82317">
    <property type="entry name" value="Swiveling domain of dehydratase reactivase alpha subunit"/>
    <property type="match status" value="1"/>
</dbReference>
<gene>
    <name evidence="3" type="ORF">Tfer_2444</name>
</gene>
<accession>A0A0L6W0B5</accession>
<dbReference type="Pfam" id="PF18427">
    <property type="entry name" value="DDR_swiveling"/>
    <property type="match status" value="1"/>
</dbReference>
<comment type="caution">
    <text evidence="3">The sequence shown here is derived from an EMBL/GenBank/DDBJ whole genome shotgun (WGS) entry which is preliminary data.</text>
</comment>
<reference evidence="4" key="1">
    <citation type="submission" date="2015-07" db="EMBL/GenBank/DDBJ databases">
        <title>Complete Genome of Thermincola ferriacetica strain Z-0001T.</title>
        <authorList>
            <person name="Lusk B."/>
            <person name="Badalamenti J.P."/>
            <person name="Parameswaran P."/>
            <person name="Bond D.R."/>
            <person name="Torres C.I."/>
        </authorList>
    </citation>
    <scope>NUCLEOTIDE SEQUENCE [LARGE SCALE GENOMIC DNA]</scope>
    <source>
        <strain evidence="4">Z-0001</strain>
    </source>
</reference>
<dbReference type="Proteomes" id="UP000037175">
    <property type="component" value="Unassembled WGS sequence"/>
</dbReference>
<sequence>MGAKIIAGVDVGNSTTEVAIAEYFNGFRFLGGGLTKTTGIKGTVDNVVGIIKVLKETTASIGISLNDIDLIRLNEATPVIGDVAMETITETVITESTMIGHNPATPGGAGLGIGTTVRLSNLDGCPPGKQVIVVADQDVDFRTVAEQLNRAVARGVDVQGAILKNDDGVLVANRLNKIIPVIDEVEYIDRIPLNMEAAVEVTAPGETIKVLADPYGIATVFKLTPEETKLIVPVARALIGNRSAVVIRTPRGDVKTRRIPAGKLSILGARQRFEVDIQAGAEKVQEVIESAGKLEDVRGEPGTNVGGMIERIRHVMSDLTNQPVHNMKIQDILAVDTFIPQKVQGALAGEFSLENAVGLAAMVKTNKLQMQEIAEKLAGELGIKVEIAGVEAEMAVRGALTTPGSDRPLAILDMGGGSTDAAIIDREGHINSVHLAGAGDMVTLLINSELGLDNPGLAEEIKRYPLAKVESLYHIRTEDGSVQFFDKALDPRLFARVVILKEKGVMEPIPVKDSLEKIKLIRQEAKKKVFVTNAVRALQRVAPHGNIRNVEFVVMVGGSALDFEIPGFISDRLAEYGVVAGRGNIRGQAGPRNAVATGLVLSYEEAGGIN</sequence>
<organism evidence="3 4">
    <name type="scientific">Thermincola ferriacetica</name>
    <dbReference type="NCBI Taxonomy" id="281456"/>
    <lineage>
        <taxon>Bacteria</taxon>
        <taxon>Bacillati</taxon>
        <taxon>Bacillota</taxon>
        <taxon>Clostridia</taxon>
        <taxon>Eubacteriales</taxon>
        <taxon>Thermincolaceae</taxon>
        <taxon>Thermincola</taxon>
    </lineage>
</organism>
<dbReference type="Gene3D" id="3.90.470.30">
    <property type="match status" value="1"/>
</dbReference>
<dbReference type="InterPro" id="IPR040916">
    <property type="entry name" value="DDR_swiveling"/>
</dbReference>
<name>A0A0L6W0B5_9FIRM</name>
<dbReference type="InterPro" id="IPR030994">
    <property type="entry name" value="DDR_dom"/>
</dbReference>
<dbReference type="NCBIfam" id="TIGR04491">
    <property type="entry name" value="reactive_PduG"/>
    <property type="match status" value="1"/>
</dbReference>
<dbReference type="Gene3D" id="2.40.50.140">
    <property type="entry name" value="Nucleic acid-binding proteins"/>
    <property type="match status" value="1"/>
</dbReference>
<dbReference type="RefSeq" id="WP_052218564.1">
    <property type="nucleotide sequence ID" value="NZ_LGTE01000019.1"/>
</dbReference>
<evidence type="ECO:0000313" key="4">
    <source>
        <dbReference type="Proteomes" id="UP000037175"/>
    </source>
</evidence>
<dbReference type="Gene3D" id="3.50.30.70">
    <property type="entry name" value="Swiveling domain of dehydratase reactivase alpha subunit"/>
    <property type="match status" value="1"/>
</dbReference>
<protein>
    <submittedName>
        <fullName evidence="3">Diol/glycerol dehydratase reactivating factor large subunit</fullName>
    </submittedName>
</protein>
<evidence type="ECO:0000259" key="2">
    <source>
        <dbReference type="Pfam" id="PF18427"/>
    </source>
</evidence>
<dbReference type="PATRIC" id="fig|281456.6.peg.2591"/>
<feature type="domain" description="Diol dehydratase reactivase ATPase-like" evidence="1">
    <location>
        <begin position="275"/>
        <end position="603"/>
    </location>
</feature>
<keyword evidence="4" id="KW-1185">Reference proteome</keyword>
<dbReference type="InterPro" id="IPR012340">
    <property type="entry name" value="NA-bd_OB-fold"/>
</dbReference>
<proteinExistence type="predicted"/>
<dbReference type="AlphaFoldDB" id="A0A0L6W0B5"/>
<dbReference type="InterPro" id="IPR043129">
    <property type="entry name" value="ATPase_NBD"/>
</dbReference>
<dbReference type="EMBL" id="LGTE01000019">
    <property type="protein sequence ID" value="KNZ68955.1"/>
    <property type="molecule type" value="Genomic_DNA"/>
</dbReference>
<dbReference type="SUPFAM" id="SSF53067">
    <property type="entry name" value="Actin-like ATPase domain"/>
    <property type="match status" value="2"/>
</dbReference>
<feature type="domain" description="DD-reactivating factor swiveling" evidence="2">
    <location>
        <begin position="93"/>
        <end position="254"/>
    </location>
</feature>
<dbReference type="Pfam" id="PF08841">
    <property type="entry name" value="DDR"/>
    <property type="match status" value="1"/>
</dbReference>
<evidence type="ECO:0000259" key="1">
    <source>
        <dbReference type="Pfam" id="PF08841"/>
    </source>
</evidence>
<evidence type="ECO:0000313" key="3">
    <source>
        <dbReference type="EMBL" id="KNZ68955.1"/>
    </source>
</evidence>
<dbReference type="InterPro" id="IPR009191">
    <property type="entry name" value="DDRA"/>
</dbReference>
<dbReference type="InterPro" id="IPR028975">
    <property type="entry name" value="DDRA_swiveling_dom_sf"/>
</dbReference>